<dbReference type="Proteomes" id="UP000299102">
    <property type="component" value="Unassembled WGS sequence"/>
</dbReference>
<keyword evidence="2" id="KW-1185">Reference proteome</keyword>
<protein>
    <submittedName>
        <fullName evidence="1">Uncharacterized protein</fullName>
    </submittedName>
</protein>
<sequence length="111" mass="12075">MKLFEISDFFKIKFSCTLHDFNIFISHLTFASRRPRAGRALSRAEINVRGGATSRATSGAGFSFPPTKSVFPYGQVRLIAPAGRLRRIVGVITDSFVGPHEAAGLASIMTT</sequence>
<dbReference type="AlphaFoldDB" id="A0A4C1ZZG3"/>
<evidence type="ECO:0000313" key="1">
    <source>
        <dbReference type="EMBL" id="GBP92273.1"/>
    </source>
</evidence>
<evidence type="ECO:0000313" key="2">
    <source>
        <dbReference type="Proteomes" id="UP000299102"/>
    </source>
</evidence>
<reference evidence="1 2" key="1">
    <citation type="journal article" date="2019" name="Commun. Biol.">
        <title>The bagworm genome reveals a unique fibroin gene that provides high tensile strength.</title>
        <authorList>
            <person name="Kono N."/>
            <person name="Nakamura H."/>
            <person name="Ohtoshi R."/>
            <person name="Tomita M."/>
            <person name="Numata K."/>
            <person name="Arakawa K."/>
        </authorList>
    </citation>
    <scope>NUCLEOTIDE SEQUENCE [LARGE SCALE GENOMIC DNA]</scope>
</reference>
<accession>A0A4C1ZZG3</accession>
<organism evidence="1 2">
    <name type="scientific">Eumeta variegata</name>
    <name type="common">Bagworm moth</name>
    <name type="synonym">Eumeta japonica</name>
    <dbReference type="NCBI Taxonomy" id="151549"/>
    <lineage>
        <taxon>Eukaryota</taxon>
        <taxon>Metazoa</taxon>
        <taxon>Ecdysozoa</taxon>
        <taxon>Arthropoda</taxon>
        <taxon>Hexapoda</taxon>
        <taxon>Insecta</taxon>
        <taxon>Pterygota</taxon>
        <taxon>Neoptera</taxon>
        <taxon>Endopterygota</taxon>
        <taxon>Lepidoptera</taxon>
        <taxon>Glossata</taxon>
        <taxon>Ditrysia</taxon>
        <taxon>Tineoidea</taxon>
        <taxon>Psychidae</taxon>
        <taxon>Oiketicinae</taxon>
        <taxon>Eumeta</taxon>
    </lineage>
</organism>
<gene>
    <name evidence="1" type="ORF">EVAR_64063_1</name>
</gene>
<comment type="caution">
    <text evidence="1">The sequence shown here is derived from an EMBL/GenBank/DDBJ whole genome shotgun (WGS) entry which is preliminary data.</text>
</comment>
<proteinExistence type="predicted"/>
<name>A0A4C1ZZG3_EUMVA</name>
<dbReference type="EMBL" id="BGZK01002256">
    <property type="protein sequence ID" value="GBP92273.1"/>
    <property type="molecule type" value="Genomic_DNA"/>
</dbReference>